<dbReference type="AlphaFoldDB" id="A0A4R3URI1"/>
<protein>
    <submittedName>
        <fullName evidence="1">Type VI secretion system protein ImpH</fullName>
    </submittedName>
</protein>
<accession>A0A4R3URI1</accession>
<dbReference type="RefSeq" id="WP_165972671.1">
    <property type="nucleotide sequence ID" value="NZ_JBEBWM010000005.1"/>
</dbReference>
<dbReference type="PANTHER" id="PTHR35564">
    <property type="match status" value="1"/>
</dbReference>
<evidence type="ECO:0000313" key="2">
    <source>
        <dbReference type="Proteomes" id="UP000294692"/>
    </source>
</evidence>
<dbReference type="Pfam" id="PF06996">
    <property type="entry name" value="T6SS_TssG"/>
    <property type="match status" value="1"/>
</dbReference>
<dbReference type="EMBL" id="SMBX01000013">
    <property type="protein sequence ID" value="TCU93008.1"/>
    <property type="molecule type" value="Genomic_DNA"/>
</dbReference>
<evidence type="ECO:0000313" key="1">
    <source>
        <dbReference type="EMBL" id="TCU93008.1"/>
    </source>
</evidence>
<name>A0A4R3URI1_9BURK</name>
<reference evidence="1 2" key="1">
    <citation type="submission" date="2019-03" db="EMBL/GenBank/DDBJ databases">
        <title>Genomic Encyclopedia of Type Strains, Phase IV (KMG-IV): sequencing the most valuable type-strain genomes for metagenomic binning, comparative biology and taxonomic classification.</title>
        <authorList>
            <person name="Goeker M."/>
        </authorList>
    </citation>
    <scope>NUCLEOTIDE SEQUENCE [LARGE SCALE GENOMIC DNA]</scope>
    <source>
        <strain evidence="1 2">DSM 100048</strain>
    </source>
</reference>
<organism evidence="1 2">
    <name type="scientific">Paracandidimonas soli</name>
    <dbReference type="NCBI Taxonomy" id="1917182"/>
    <lineage>
        <taxon>Bacteria</taxon>
        <taxon>Pseudomonadati</taxon>
        <taxon>Pseudomonadota</taxon>
        <taxon>Betaproteobacteria</taxon>
        <taxon>Burkholderiales</taxon>
        <taxon>Alcaligenaceae</taxon>
        <taxon>Paracandidimonas</taxon>
    </lineage>
</organism>
<dbReference type="InterPro" id="IPR010732">
    <property type="entry name" value="T6SS_TssG-like"/>
</dbReference>
<dbReference type="PANTHER" id="PTHR35564:SF4">
    <property type="entry name" value="CYTOPLASMIC PROTEIN"/>
    <property type="match status" value="1"/>
</dbReference>
<sequence length="337" mass="38285">MDDLFWSDAQAQPYRYDLFHLLRWVEARSGMQGQLGKARRAREEPVRVRQAPSMAFAPATIAGVRKPEEGRAAQVSIYSFGLFGPNGPLPLHMTEYVHQRVHHHRDNAFSAFADLFHQRLILLFYRAWADAQPVVDLDRMQQHFTRYVASMINMGAEAPSAARKGPGLHSRLYMTPHLARQTRNAEGLEHILSSYLGARVRLFLYMPGWLRLEPDACTRLGVSGRLGQDTVLGKKVRDVQHRFRLCIGPLSLEDYLDLLPGKRRMRDIQEWVRLYAGLEYAWDVLLVLAADQVPGVRLGAIASGALGRSSWLGSWRREKGDAADFIKTYSEPDGDYV</sequence>
<gene>
    <name evidence="1" type="ORF">EV686_11329</name>
</gene>
<proteinExistence type="predicted"/>
<comment type="caution">
    <text evidence="1">The sequence shown here is derived from an EMBL/GenBank/DDBJ whole genome shotgun (WGS) entry which is preliminary data.</text>
</comment>
<dbReference type="Proteomes" id="UP000294692">
    <property type="component" value="Unassembled WGS sequence"/>
</dbReference>
<dbReference type="NCBIfam" id="TIGR03347">
    <property type="entry name" value="VI_chp_1"/>
    <property type="match status" value="1"/>
</dbReference>
<keyword evidence="2" id="KW-1185">Reference proteome</keyword>